<sequence>MMHATATASPSAGALVDRHAKALEGCMQRGCCRRCHCRAPRARRAGSGAPLQCPVAALVSGGGWGRKEEKGNGTAQKWRTREDRGTATARKDDGRDWGRSACWEKGPVVEHFELWKGDQREIRALLVKSPKSSLTWSPVLKPPQKSDIDAYMTYENVITEFKGRGWGGTMTARADVVGRERKWSLQSTVTRSRVHQQTRIRVHLDAPQRPGWVCNGTSRVLQIGPWMHVWLAVVPVKQSEKVSELLSVADFKVSSKLLRFAAQKEADRQDLDFLLSEQVQTNYTHDATFAKSRQIWPDRGRIVADDGRRGQTRPDGILTGTEIVSLVTAAGEEPDTYHANRSPQCPLDARLLPRLARRL</sequence>
<reference evidence="2" key="1">
    <citation type="submission" date="2023-03" db="EMBL/GenBank/DDBJ databases">
        <title>Massive genome expansion in bonnet fungi (Mycena s.s.) driven by repeated elements and novel gene families across ecological guilds.</title>
        <authorList>
            <consortium name="Lawrence Berkeley National Laboratory"/>
            <person name="Harder C.B."/>
            <person name="Miyauchi S."/>
            <person name="Viragh M."/>
            <person name="Kuo A."/>
            <person name="Thoen E."/>
            <person name="Andreopoulos B."/>
            <person name="Lu D."/>
            <person name="Skrede I."/>
            <person name="Drula E."/>
            <person name="Henrissat B."/>
            <person name="Morin E."/>
            <person name="Kohler A."/>
            <person name="Barry K."/>
            <person name="LaButti K."/>
            <person name="Morin E."/>
            <person name="Salamov A."/>
            <person name="Lipzen A."/>
            <person name="Mereny Z."/>
            <person name="Hegedus B."/>
            <person name="Baldrian P."/>
            <person name="Stursova M."/>
            <person name="Weitz H."/>
            <person name="Taylor A."/>
            <person name="Grigoriev I.V."/>
            <person name="Nagy L.G."/>
            <person name="Martin F."/>
            <person name="Kauserud H."/>
        </authorList>
    </citation>
    <scope>NUCLEOTIDE SEQUENCE</scope>
    <source>
        <strain evidence="2">CBHHK188m</strain>
    </source>
</reference>
<feature type="region of interest" description="Disordered" evidence="1">
    <location>
        <begin position="64"/>
        <end position="94"/>
    </location>
</feature>
<gene>
    <name evidence="2" type="ORF">DFH07DRAFT_1036424</name>
</gene>
<organism evidence="2 3">
    <name type="scientific">Mycena maculata</name>
    <dbReference type="NCBI Taxonomy" id="230809"/>
    <lineage>
        <taxon>Eukaryota</taxon>
        <taxon>Fungi</taxon>
        <taxon>Dikarya</taxon>
        <taxon>Basidiomycota</taxon>
        <taxon>Agaricomycotina</taxon>
        <taxon>Agaricomycetes</taxon>
        <taxon>Agaricomycetidae</taxon>
        <taxon>Agaricales</taxon>
        <taxon>Marasmiineae</taxon>
        <taxon>Mycenaceae</taxon>
        <taxon>Mycena</taxon>
    </lineage>
</organism>
<dbReference type="AlphaFoldDB" id="A0AAD7K6R5"/>
<feature type="compositionally biased region" description="Basic and acidic residues" evidence="1">
    <location>
        <begin position="79"/>
        <end position="94"/>
    </location>
</feature>
<accession>A0AAD7K6R5</accession>
<evidence type="ECO:0000313" key="3">
    <source>
        <dbReference type="Proteomes" id="UP001215280"/>
    </source>
</evidence>
<proteinExistence type="predicted"/>
<evidence type="ECO:0000256" key="1">
    <source>
        <dbReference type="SAM" id="MobiDB-lite"/>
    </source>
</evidence>
<evidence type="ECO:0000313" key="2">
    <source>
        <dbReference type="EMBL" id="KAJ7777973.1"/>
    </source>
</evidence>
<keyword evidence="3" id="KW-1185">Reference proteome</keyword>
<protein>
    <submittedName>
        <fullName evidence="2">Uncharacterized protein</fullName>
    </submittedName>
</protein>
<comment type="caution">
    <text evidence="2">The sequence shown here is derived from an EMBL/GenBank/DDBJ whole genome shotgun (WGS) entry which is preliminary data.</text>
</comment>
<dbReference type="Proteomes" id="UP001215280">
    <property type="component" value="Unassembled WGS sequence"/>
</dbReference>
<dbReference type="EMBL" id="JARJLG010000009">
    <property type="protein sequence ID" value="KAJ7777973.1"/>
    <property type="molecule type" value="Genomic_DNA"/>
</dbReference>
<name>A0AAD7K6R5_9AGAR</name>